<dbReference type="PROSITE" id="PS51059">
    <property type="entry name" value="PARP_CATALYTIC"/>
    <property type="match status" value="1"/>
</dbReference>
<dbReference type="InterPro" id="IPR051712">
    <property type="entry name" value="ARTD-AVP"/>
</dbReference>
<reference evidence="5 6" key="2">
    <citation type="submission" date="2024-05" db="EMBL/GenBank/DDBJ databases">
        <authorList>
            <person name="Chen Y."/>
            <person name="Shah S."/>
            <person name="Dougan E. K."/>
            <person name="Thang M."/>
            <person name="Chan C."/>
        </authorList>
    </citation>
    <scope>NUCLEOTIDE SEQUENCE [LARGE SCALE GENOMIC DNA]</scope>
</reference>
<dbReference type="InterPro" id="IPR012317">
    <property type="entry name" value="Poly(ADP-ribose)pol_cat_dom"/>
</dbReference>
<dbReference type="GO" id="GO:1990404">
    <property type="term" value="F:NAD+-protein mono-ADP-ribosyltransferase activity"/>
    <property type="evidence" value="ECO:0007669"/>
    <property type="project" value="TreeGrafter"/>
</dbReference>
<protein>
    <recommendedName>
        <fullName evidence="1">Poly [ADP-ribose] polymerase</fullName>
        <shortName evidence="1">PARP</shortName>
        <ecNumber evidence="1">2.4.2.-</ecNumber>
    </recommendedName>
</protein>
<name>A0A9P1GQH7_9DINO</name>
<feature type="domain" description="PARP catalytic" evidence="3">
    <location>
        <begin position="1143"/>
        <end position="1341"/>
    </location>
</feature>
<dbReference type="Proteomes" id="UP001152797">
    <property type="component" value="Unassembled WGS sequence"/>
</dbReference>
<gene>
    <name evidence="4" type="ORF">C1SCF055_LOCUS43571</name>
</gene>
<dbReference type="GO" id="GO:0005634">
    <property type="term" value="C:nucleus"/>
    <property type="evidence" value="ECO:0007669"/>
    <property type="project" value="TreeGrafter"/>
</dbReference>
<comment type="caution">
    <text evidence="4">The sequence shown here is derived from an EMBL/GenBank/DDBJ whole genome shotgun (WGS) entry which is preliminary data.</text>
</comment>
<keyword evidence="6" id="KW-1185">Reference proteome</keyword>
<evidence type="ECO:0000313" key="5">
    <source>
        <dbReference type="EMBL" id="CAL4806360.1"/>
    </source>
</evidence>
<dbReference type="Pfam" id="PF00644">
    <property type="entry name" value="PARP"/>
    <property type="match status" value="1"/>
</dbReference>
<dbReference type="Gene3D" id="3.90.228.10">
    <property type="match status" value="1"/>
</dbReference>
<evidence type="ECO:0000313" key="4">
    <source>
        <dbReference type="EMBL" id="CAI4019048.1"/>
    </source>
</evidence>
<dbReference type="EC" id="2.4.2.-" evidence="1"/>
<evidence type="ECO:0000256" key="1">
    <source>
        <dbReference type="RuleBase" id="RU362114"/>
    </source>
</evidence>
<accession>A0A9P1GQH7</accession>
<keyword evidence="1" id="KW-0520">NAD</keyword>
<feature type="compositionally biased region" description="Basic residues" evidence="2">
    <location>
        <begin position="365"/>
        <end position="383"/>
    </location>
</feature>
<evidence type="ECO:0000259" key="3">
    <source>
        <dbReference type="PROSITE" id="PS51059"/>
    </source>
</evidence>
<dbReference type="EMBL" id="CAMXCT010006730">
    <property type="protein sequence ID" value="CAI4019048.1"/>
    <property type="molecule type" value="Genomic_DNA"/>
</dbReference>
<dbReference type="EMBL" id="CAMXCT020006730">
    <property type="protein sequence ID" value="CAL1172423.1"/>
    <property type="molecule type" value="Genomic_DNA"/>
</dbReference>
<evidence type="ECO:0000256" key="2">
    <source>
        <dbReference type="SAM" id="MobiDB-lite"/>
    </source>
</evidence>
<dbReference type="PANTHER" id="PTHR45740">
    <property type="entry name" value="POLY [ADP-RIBOSE] POLYMERASE"/>
    <property type="match status" value="1"/>
</dbReference>
<reference evidence="4" key="1">
    <citation type="submission" date="2022-10" db="EMBL/GenBank/DDBJ databases">
        <authorList>
            <person name="Chen Y."/>
            <person name="Dougan E. K."/>
            <person name="Chan C."/>
            <person name="Rhodes N."/>
            <person name="Thang M."/>
        </authorList>
    </citation>
    <scope>NUCLEOTIDE SEQUENCE</scope>
</reference>
<feature type="compositionally biased region" description="Polar residues" evidence="2">
    <location>
        <begin position="399"/>
        <end position="408"/>
    </location>
</feature>
<organism evidence="4">
    <name type="scientific">Cladocopium goreaui</name>
    <dbReference type="NCBI Taxonomy" id="2562237"/>
    <lineage>
        <taxon>Eukaryota</taxon>
        <taxon>Sar</taxon>
        <taxon>Alveolata</taxon>
        <taxon>Dinophyceae</taxon>
        <taxon>Suessiales</taxon>
        <taxon>Symbiodiniaceae</taxon>
        <taxon>Cladocopium</taxon>
    </lineage>
</organism>
<dbReference type="PANTHER" id="PTHR45740:SF2">
    <property type="entry name" value="POLY [ADP-RIBOSE] POLYMERASE"/>
    <property type="match status" value="1"/>
</dbReference>
<feature type="region of interest" description="Disordered" evidence="2">
    <location>
        <begin position="312"/>
        <end position="436"/>
    </location>
</feature>
<dbReference type="OrthoDB" id="411019at2759"/>
<dbReference type="GO" id="GO:0003950">
    <property type="term" value="F:NAD+ poly-ADP-ribosyltransferase activity"/>
    <property type="evidence" value="ECO:0007669"/>
    <property type="project" value="UniProtKB-UniRule"/>
</dbReference>
<proteinExistence type="predicted"/>
<keyword evidence="1" id="KW-0328">Glycosyltransferase</keyword>
<sequence>MRNKFSLSYGESCSAWDMQNCATNYRADQVDSWCCSNWCYVDKSCPSAKDSLNDGMTGILYWSDNACPDDTALTLQCPYRPQSNNTPAGDCTCLTEKVPSSVMDWDALGLNSTTYADYGTSCMPWDSQECEKLYPSLSSYAMWCCLSWCWVGETCASARASTLWPGHYFSYDGCEMSADVVSSCKYDDACQCRGELPSGTFDNVEGTFKANYGSSCKPWDSLGCKSTWETNSNSGWSSSNTHDWCCDSWCYVNDSCPIAKQSWLGTGFYFSYETCDDPEWTYNENADTCDGAHRRRYSADNLRRLSARRRSGSFSSSSSYSSRRRTSFSSSSYSYSSTSYRRRSPPAPSTSSRRRSYSAPTSYQPRRRTMTVSPRRRAARRRAPPPPAPAPVNTRRRTSSINGQTYTTTRRRAPASGSTTDVRRRRTAPPTSYGYASRPAVMNNYGGNMPVQTNYGYSGVAKPPNSNANIAMYAVGGAAAGAVAGAGAMYAYNNMYNSDAYGLHRRRRMGNYYDAEWCIVSATGSRQGDFMECNSCFRLYGYPYCQSGRSCNTAAGCGYTTASTYNRDDLAATGFIPNSYVPPLKVTFTSITGQDINTDPITGICPPLTAAQASLVEEFNKTMSFSPDLFLVLTQQEVLRTETSSCAKDTTTSCTDTCWIDYSQCVSGSCQCRAGYCWNGRTCSATGIGAASTYTIMLPWLMLLLPLLERNWRVEFCFLTLFAGLRSSAQTLGWATKEILTHKVFGKPEGRYLHSGEEVWRCPISGDCWSPSLAPPSFPRNHQVAARLALAGDAFSLADAVEGAWLSGEAPPMKDQREVHPSIMQAIMKLVQVLQSELRAALEGRDRAKLSAGLEMLRYAKVAQLPEEEAATRTLVSLELEEAIQNRSELELKQAILSAHQYDHRGSRLYKDAVDTLQQVLEEKRVEQMARQLADAAARGDLETLHGLLQGSHSSQAGVSLASRPEFSEAEAALKKGVRQSLQRAAASCSRRQVRQACAEALRYGFSELAEYQRLVDLQRKLCLQNLHDAAQQRHEEQIREKLQEFIEEPELLDWGRKEPAFQSAIQVYKELLSLPPYFEDEQVLSKISQSYAVKREELKDQKLKEAFQELMDLTYCRVRTKDRRGDVPSRLVVQEAIVVKNLPNFVEYMRRREEIRKHCKASPPSMMLNNLGNRSVCKTFEQLPSSGKQFHTVWRDTHNLPVDPIDAEINEYYLFHGTRPESAQSITEGDFRLDLAGSNAGTLYGRGVYFSESTGKSDEYATEDPRGWCCMLVCRVTLGRLLYTDEEYPDTNALVRNCTRGTYHSVLGDREKIRSTFREMIVFDTDQAYPEFLVWYSRQH</sequence>
<keyword evidence="1" id="KW-0808">Transferase</keyword>
<dbReference type="SUPFAM" id="SSF56399">
    <property type="entry name" value="ADP-ribosylation"/>
    <property type="match status" value="1"/>
</dbReference>
<evidence type="ECO:0000313" key="6">
    <source>
        <dbReference type="Proteomes" id="UP001152797"/>
    </source>
</evidence>
<feature type="compositionally biased region" description="Low complexity" evidence="2">
    <location>
        <begin position="312"/>
        <end position="339"/>
    </location>
</feature>
<dbReference type="EMBL" id="CAMXCT030006730">
    <property type="protein sequence ID" value="CAL4806360.1"/>
    <property type="molecule type" value="Genomic_DNA"/>
</dbReference>